<dbReference type="Gene3D" id="2.40.50.140">
    <property type="entry name" value="Nucleic acid-binding proteins"/>
    <property type="match status" value="1"/>
</dbReference>
<dbReference type="GO" id="GO:0003677">
    <property type="term" value="F:DNA binding"/>
    <property type="evidence" value="ECO:0007669"/>
    <property type="project" value="UniProtKB-KW"/>
</dbReference>
<keyword evidence="2" id="KW-0479">Metal-binding</keyword>
<proteinExistence type="inferred from homology"/>
<accession>A0A6A3B9I8</accession>
<keyword evidence="8" id="KW-1185">Reference proteome</keyword>
<evidence type="ECO:0000259" key="6">
    <source>
        <dbReference type="Pfam" id="PF08646"/>
    </source>
</evidence>
<evidence type="ECO:0000256" key="2">
    <source>
        <dbReference type="ARBA" id="ARBA00022723"/>
    </source>
</evidence>
<sequence>MFHGQPCACKTCYKKVTEAVGSGYWCEGCQKNDEECNSRYIMVSKISDARGEARVSAFNEEAENIIGCSAEEHDKLKSEQGDVDGYQQKLKEATWFPHLFRVSVA</sequence>
<evidence type="ECO:0000313" key="7">
    <source>
        <dbReference type="EMBL" id="KAE8711852.1"/>
    </source>
</evidence>
<keyword evidence="4" id="KW-0862">Zinc</keyword>
<protein>
    <recommendedName>
        <fullName evidence="6">Replication factor A C-terminal domain-containing protein</fullName>
    </recommendedName>
</protein>
<comment type="caution">
    <text evidence="7">The sequence shown here is derived from an EMBL/GenBank/DDBJ whole genome shotgun (WGS) entry which is preliminary data.</text>
</comment>
<comment type="similarity">
    <text evidence="1">Belongs to the replication factor A protein 1 family.</text>
</comment>
<dbReference type="InterPro" id="IPR047192">
    <property type="entry name" value="Euk_RPA1_DBD_C"/>
</dbReference>
<evidence type="ECO:0000256" key="3">
    <source>
        <dbReference type="ARBA" id="ARBA00022771"/>
    </source>
</evidence>
<dbReference type="SUPFAM" id="SSF50249">
    <property type="entry name" value="Nucleic acid-binding proteins"/>
    <property type="match status" value="1"/>
</dbReference>
<dbReference type="InterPro" id="IPR012340">
    <property type="entry name" value="NA-bd_OB-fold"/>
</dbReference>
<evidence type="ECO:0000256" key="5">
    <source>
        <dbReference type="ARBA" id="ARBA00023125"/>
    </source>
</evidence>
<dbReference type="GO" id="GO:0008270">
    <property type="term" value="F:zinc ion binding"/>
    <property type="evidence" value="ECO:0007669"/>
    <property type="project" value="UniProtKB-KW"/>
</dbReference>
<keyword evidence="3" id="KW-0863">Zinc-finger</keyword>
<dbReference type="EMBL" id="VEPZ02000906">
    <property type="protein sequence ID" value="KAE8711852.1"/>
    <property type="molecule type" value="Genomic_DNA"/>
</dbReference>
<evidence type="ECO:0000256" key="4">
    <source>
        <dbReference type="ARBA" id="ARBA00022833"/>
    </source>
</evidence>
<feature type="domain" description="Replication factor A C-terminal" evidence="6">
    <location>
        <begin position="7"/>
        <end position="104"/>
    </location>
</feature>
<evidence type="ECO:0000313" key="8">
    <source>
        <dbReference type="Proteomes" id="UP000436088"/>
    </source>
</evidence>
<dbReference type="Pfam" id="PF08646">
    <property type="entry name" value="Rep_fac-A_C"/>
    <property type="match status" value="1"/>
</dbReference>
<dbReference type="Proteomes" id="UP000436088">
    <property type="component" value="Unassembled WGS sequence"/>
</dbReference>
<organism evidence="7 8">
    <name type="scientific">Hibiscus syriacus</name>
    <name type="common">Rose of Sharon</name>
    <dbReference type="NCBI Taxonomy" id="106335"/>
    <lineage>
        <taxon>Eukaryota</taxon>
        <taxon>Viridiplantae</taxon>
        <taxon>Streptophyta</taxon>
        <taxon>Embryophyta</taxon>
        <taxon>Tracheophyta</taxon>
        <taxon>Spermatophyta</taxon>
        <taxon>Magnoliopsida</taxon>
        <taxon>eudicotyledons</taxon>
        <taxon>Gunneridae</taxon>
        <taxon>Pentapetalae</taxon>
        <taxon>rosids</taxon>
        <taxon>malvids</taxon>
        <taxon>Malvales</taxon>
        <taxon>Malvaceae</taxon>
        <taxon>Malvoideae</taxon>
        <taxon>Hibiscus</taxon>
    </lineage>
</organism>
<gene>
    <name evidence="7" type="ORF">F3Y22_tig00110271pilonHSYRG00154</name>
</gene>
<dbReference type="AlphaFoldDB" id="A0A6A3B9I8"/>
<name>A0A6A3B9I8_HIBSY</name>
<dbReference type="InterPro" id="IPR013955">
    <property type="entry name" value="Rep_factor-A_C"/>
</dbReference>
<dbReference type="CDD" id="cd04476">
    <property type="entry name" value="RPA1_DBD_C"/>
    <property type="match status" value="1"/>
</dbReference>
<evidence type="ECO:0000256" key="1">
    <source>
        <dbReference type="ARBA" id="ARBA00005690"/>
    </source>
</evidence>
<reference evidence="7" key="1">
    <citation type="submission" date="2019-09" db="EMBL/GenBank/DDBJ databases">
        <title>Draft genome information of white flower Hibiscus syriacus.</title>
        <authorList>
            <person name="Kim Y.-M."/>
        </authorList>
    </citation>
    <scope>NUCLEOTIDE SEQUENCE [LARGE SCALE GENOMIC DNA]</scope>
    <source>
        <strain evidence="7">YM2019G1</strain>
    </source>
</reference>
<keyword evidence="5" id="KW-0238">DNA-binding</keyword>